<sequence length="165" mass="17714">MRALRLLLAAMLLIGSALPAAAQRDETADRAAIHALLVAYGRTLDARDFEGFGKLFGKAGVYVAGNGRQATGPEAAGMMRKIFAANAMGFREPAFHLFFNEVVVFQGPDHARATSMSLYMVPDDAGRPSAALAARYEDELAREDGQWVFARRVVQGLQTGTAAPN</sequence>
<dbReference type="InterPro" id="IPR037401">
    <property type="entry name" value="SnoaL-like"/>
</dbReference>
<gene>
    <name evidence="3" type="ORF">HNP60_003688</name>
</gene>
<evidence type="ECO:0000256" key="1">
    <source>
        <dbReference type="SAM" id="SignalP"/>
    </source>
</evidence>
<evidence type="ECO:0000313" key="4">
    <source>
        <dbReference type="Proteomes" id="UP001138540"/>
    </source>
</evidence>
<dbReference type="SUPFAM" id="SSF54427">
    <property type="entry name" value="NTF2-like"/>
    <property type="match status" value="1"/>
</dbReference>
<feature type="domain" description="SnoaL-like" evidence="2">
    <location>
        <begin position="26"/>
        <end position="152"/>
    </location>
</feature>
<dbReference type="Proteomes" id="UP001138540">
    <property type="component" value="Unassembled WGS sequence"/>
</dbReference>
<keyword evidence="1" id="KW-0732">Signal</keyword>
<accession>A0ABR6NNE1</accession>
<dbReference type="Gene3D" id="3.10.450.50">
    <property type="match status" value="1"/>
</dbReference>
<dbReference type="EMBL" id="JACHKA010000001">
    <property type="protein sequence ID" value="MBB5987714.1"/>
    <property type="molecule type" value="Genomic_DNA"/>
</dbReference>
<proteinExistence type="predicted"/>
<dbReference type="InterPro" id="IPR032710">
    <property type="entry name" value="NTF2-like_dom_sf"/>
</dbReference>
<dbReference type="Pfam" id="PF13577">
    <property type="entry name" value="SnoaL_4"/>
    <property type="match status" value="1"/>
</dbReference>
<organism evidence="3 4">
    <name type="scientific">Sphingobium lignivorans</name>
    <dbReference type="NCBI Taxonomy" id="2735886"/>
    <lineage>
        <taxon>Bacteria</taxon>
        <taxon>Pseudomonadati</taxon>
        <taxon>Pseudomonadota</taxon>
        <taxon>Alphaproteobacteria</taxon>
        <taxon>Sphingomonadales</taxon>
        <taxon>Sphingomonadaceae</taxon>
        <taxon>Sphingobium</taxon>
    </lineage>
</organism>
<reference evidence="3 4" key="1">
    <citation type="submission" date="2020-08" db="EMBL/GenBank/DDBJ databases">
        <title>Exploring microbial biodiversity for novel pathways involved in the catabolism of aromatic compounds derived from lignin.</title>
        <authorList>
            <person name="Elkins J."/>
        </authorList>
    </citation>
    <scope>NUCLEOTIDE SEQUENCE [LARGE SCALE GENOMIC DNA]</scope>
    <source>
        <strain evidence="3 4">B1D3A</strain>
    </source>
</reference>
<evidence type="ECO:0000313" key="3">
    <source>
        <dbReference type="EMBL" id="MBB5987714.1"/>
    </source>
</evidence>
<dbReference type="RefSeq" id="WP_184156329.1">
    <property type="nucleotide sequence ID" value="NZ_JACHKA010000001.1"/>
</dbReference>
<keyword evidence="4" id="KW-1185">Reference proteome</keyword>
<name>A0ABR6NNE1_9SPHN</name>
<protein>
    <submittedName>
        <fullName evidence="3">Uncharacterized protein (TIGR02246 family)</fullName>
    </submittedName>
</protein>
<feature type="chain" id="PRO_5046894392" evidence="1">
    <location>
        <begin position="23"/>
        <end position="165"/>
    </location>
</feature>
<evidence type="ECO:0000259" key="2">
    <source>
        <dbReference type="Pfam" id="PF13577"/>
    </source>
</evidence>
<feature type="signal peptide" evidence="1">
    <location>
        <begin position="1"/>
        <end position="22"/>
    </location>
</feature>
<comment type="caution">
    <text evidence="3">The sequence shown here is derived from an EMBL/GenBank/DDBJ whole genome shotgun (WGS) entry which is preliminary data.</text>
</comment>